<dbReference type="EMBL" id="HBUE01003982">
    <property type="protein sequence ID" value="CAG6444983.1"/>
    <property type="molecule type" value="Transcribed_RNA"/>
</dbReference>
<proteinExistence type="predicted"/>
<accession>A0A8D7ZUX9</accession>
<feature type="region of interest" description="Disordered" evidence="1">
    <location>
        <begin position="108"/>
        <end position="225"/>
    </location>
</feature>
<evidence type="ECO:0000313" key="2">
    <source>
        <dbReference type="EMBL" id="CAG6444983.1"/>
    </source>
</evidence>
<feature type="compositionally biased region" description="Basic and acidic residues" evidence="1">
    <location>
        <begin position="140"/>
        <end position="154"/>
    </location>
</feature>
<dbReference type="AlphaFoldDB" id="A0A8D7ZUX9"/>
<reference evidence="2" key="1">
    <citation type="submission" date="2021-05" db="EMBL/GenBank/DDBJ databases">
        <authorList>
            <person name="Alioto T."/>
            <person name="Alioto T."/>
            <person name="Gomez Garrido J."/>
        </authorList>
    </citation>
    <scope>NUCLEOTIDE SEQUENCE</scope>
</reference>
<organism evidence="2">
    <name type="scientific">Culex pipiens</name>
    <name type="common">House mosquito</name>
    <dbReference type="NCBI Taxonomy" id="7175"/>
    <lineage>
        <taxon>Eukaryota</taxon>
        <taxon>Metazoa</taxon>
        <taxon>Ecdysozoa</taxon>
        <taxon>Arthropoda</taxon>
        <taxon>Hexapoda</taxon>
        <taxon>Insecta</taxon>
        <taxon>Pterygota</taxon>
        <taxon>Neoptera</taxon>
        <taxon>Endopterygota</taxon>
        <taxon>Diptera</taxon>
        <taxon>Nematocera</taxon>
        <taxon>Culicoidea</taxon>
        <taxon>Culicidae</taxon>
        <taxon>Culicinae</taxon>
        <taxon>Culicini</taxon>
        <taxon>Culex</taxon>
        <taxon>Culex</taxon>
    </lineage>
</organism>
<evidence type="ECO:0000256" key="1">
    <source>
        <dbReference type="SAM" id="MobiDB-lite"/>
    </source>
</evidence>
<name>A0A8D7ZUX9_CULPI</name>
<feature type="compositionally biased region" description="Polar residues" evidence="1">
    <location>
        <begin position="111"/>
        <end position="123"/>
    </location>
</feature>
<sequence>MDVRPNQRVLLRGVHRRTVHKQRVHPCRPHHLFPLQDQTGHRHPWKRRRTIRRPKLTPSSSRDCPVRIQCRTIRPLAKAVWRRTNPNRRSVPAVHVLLPGARKRWLRNGHQRNGNLPQRSNGVRVQLPVRPQAGRVHQGNGRELHRDGRSERPPTHRSHQRRNQAAPKPSRSNGGRPNGRPDRGSIPHLRPAHRLPRPVLDLHLSRPAGHLGSVGATRPAGHKPR</sequence>
<dbReference type="EMBL" id="HBUE01003979">
    <property type="protein sequence ID" value="CAG6444979.1"/>
    <property type="molecule type" value="Transcribed_RNA"/>
</dbReference>
<protein>
    <submittedName>
        <fullName evidence="2">(northern house mosquito) hypothetical protein</fullName>
    </submittedName>
</protein>